<evidence type="ECO:0000313" key="2">
    <source>
        <dbReference type="Proteomes" id="UP000263012"/>
    </source>
</evidence>
<name>A0A343TJH5_9EURY</name>
<dbReference type="RefSeq" id="WP_119817524.1">
    <property type="nucleotide sequence ID" value="NZ_CP025066.1"/>
</dbReference>
<evidence type="ECO:0000313" key="1">
    <source>
        <dbReference type="EMBL" id="AUX09247.1"/>
    </source>
</evidence>
<dbReference type="Proteomes" id="UP000263012">
    <property type="component" value="Chromosome"/>
</dbReference>
<dbReference type="AlphaFoldDB" id="A0A343TJH5"/>
<sequence>MKVLVTVKEVAEAAADSEISGTALLNSTDYATEYEQALRDRHDRGKAEGHTLEFFYTFA</sequence>
<organism evidence="1 2">
    <name type="scientific">Halalkaliarchaeum desulfuricum</name>
    <dbReference type="NCBI Taxonomy" id="2055893"/>
    <lineage>
        <taxon>Archaea</taxon>
        <taxon>Methanobacteriati</taxon>
        <taxon>Methanobacteriota</taxon>
        <taxon>Stenosarchaea group</taxon>
        <taxon>Halobacteria</taxon>
        <taxon>Halobacteriales</taxon>
        <taxon>Haloferacaceae</taxon>
        <taxon>Halalkaliarchaeum</taxon>
    </lineage>
</organism>
<dbReference type="EMBL" id="CP025066">
    <property type="protein sequence ID" value="AUX09247.1"/>
    <property type="molecule type" value="Genomic_DNA"/>
</dbReference>
<dbReference type="KEGG" id="hdf:AArcSl_1618"/>
<gene>
    <name evidence="1" type="ORF">AArcSl_1618</name>
</gene>
<proteinExistence type="predicted"/>
<protein>
    <submittedName>
        <fullName evidence="1">Uncharacterized protein</fullName>
    </submittedName>
</protein>
<reference evidence="2" key="1">
    <citation type="submission" date="2017-11" db="EMBL/GenBank/DDBJ databases">
        <title>Phenotypic and genomic properties of facultatively anaerobic sulfur-reducing natronoarchaea from hypersaline soda lakes.</title>
        <authorList>
            <person name="Sorokin D.Y."/>
            <person name="Kublanov I.V."/>
            <person name="Roman P."/>
            <person name="Sinninghe Damste J.S."/>
            <person name="Golyshin P.N."/>
            <person name="Rojo D."/>
            <person name="Ciordia S."/>
            <person name="Mena M.D.C."/>
            <person name="Ferrer M."/>
            <person name="Messina E."/>
            <person name="Smedile F."/>
            <person name="La Spada G."/>
            <person name="La Cono V."/>
            <person name="Yakimov M.M."/>
        </authorList>
    </citation>
    <scope>NUCLEOTIDE SEQUENCE [LARGE SCALE GENOMIC DNA]</scope>
    <source>
        <strain evidence="2">AArc-Sl</strain>
    </source>
</reference>
<accession>A0A343TJH5</accession>
<dbReference type="GeneID" id="37877969"/>
<keyword evidence="2" id="KW-1185">Reference proteome</keyword>